<dbReference type="InterPro" id="IPR041588">
    <property type="entry name" value="Integrase_H2C2"/>
</dbReference>
<feature type="domain" description="Integrase catalytic" evidence="1">
    <location>
        <begin position="1414"/>
        <end position="1609"/>
    </location>
</feature>
<dbReference type="InterPro" id="IPR043502">
    <property type="entry name" value="DNA/RNA_pol_sf"/>
</dbReference>
<dbReference type="Pfam" id="PF18701">
    <property type="entry name" value="DUF5641"/>
    <property type="match status" value="1"/>
</dbReference>
<dbReference type="InterPro" id="IPR021109">
    <property type="entry name" value="Peptidase_aspartic_dom_sf"/>
</dbReference>
<dbReference type="Pfam" id="PF17921">
    <property type="entry name" value="Integrase_H2C2"/>
    <property type="match status" value="1"/>
</dbReference>
<dbReference type="InterPro" id="IPR001584">
    <property type="entry name" value="Integrase_cat-core"/>
</dbReference>
<dbReference type="Gene3D" id="2.40.70.10">
    <property type="entry name" value="Acid Proteases"/>
    <property type="match status" value="1"/>
</dbReference>
<dbReference type="InterPro" id="IPR036397">
    <property type="entry name" value="RNaseH_sf"/>
</dbReference>
<dbReference type="GO" id="GO:0003676">
    <property type="term" value="F:nucleic acid binding"/>
    <property type="evidence" value="ECO:0007669"/>
    <property type="project" value="InterPro"/>
</dbReference>
<dbReference type="InterPro" id="IPR040676">
    <property type="entry name" value="DUF5641"/>
</dbReference>
<dbReference type="Gene3D" id="3.30.420.10">
    <property type="entry name" value="Ribonuclease H-like superfamily/Ribonuclease H"/>
    <property type="match status" value="1"/>
</dbReference>
<dbReference type="Pfam" id="PF03564">
    <property type="entry name" value="DUF1759"/>
    <property type="match status" value="1"/>
</dbReference>
<sequence length="1721" mass="193713">MAAKQKLENQVKILTAKKESLYSYVQNLYDERVCTTGPTQKAFLAKAISLDYVKEAFIATLDELNALNAESDKEYVPDFNSLSAFLEIVGHVQRVVNKLVDAAANQAATASTAKMQAPRVKLPTLDLVSFDGENLLTWEVFYHSFKSMINDNETLSKDQKVQYLVSKLTGKALSLVAGIPAVGDNYDRIFKLLVDRFNDKRTLAAFYLEQIVSFKPIKGDAVQDLDKFVDKYCSAVQGLKGLSLPDLADFILGHLGMTKLDNETSRQFQLSTKSVDIPTFTDLLNFIKDHVKVLRTCNNAILATTSGTKPSNYNYTSSGKQKITHSFVVDKPPNIPKQSNFVCTFCNKQPHPLYLCDKFKQSSVNQRHWFVKTQGLCYNCLGSKHKLQDCKLKTNCGKCNLRHNSLLHFDQVSNQSSVEIQQASTAVLCTSAVHPTVLPGETTVLLGTVRVNILDSVGKPKPMRMLLDSGSQSQFLSQAAVKELGLKVDKVPASVRGISGTTSSVRGTTNFTFSSLLVNNPKPITTEAYVVNQILDKLPSCQLDPKYLGHLVGLPLADSEFHIPGAVHGIIGANLFAQLIEPGKVTGSTQSPIAIKTSLGFVILGTAPVLSNKVDEPFCGFLAQPLETTMQKFHELEEVPKPHFLNAEDKFCEDYFNKTYSRDVDGRYCVRLPFCESPLELGKSKEIATRRFLALEKKLCSSSDLNDKYCSVIKEFMDLNYMTPAVSGPDEGYYIPHHAVVRPDKVTTKVRCVMDASCKTLSGKSLNDILYTGEKLYTELFSILLQFRMYSVAMTADIKKMFCQVLLHPEEHKYQKILWRFSPQDPIQTFELNRVIFGVKPSPYLSQRVLKQLSIDEDEKFPIASPKVCTNFYMDDFVCSVEDVGAACDLQSQMVSLCLSGGFELVKWSSNSNKLLQSIPEDKRLSAHVNFDTDNTVKILGLKWEALEDYFYFTVNFPDRPCTKRALLSAVSTIFDPLGFLQPIILSCKLLISDLWREKIDWDEIPSSDICEKWQVFQSQLGKISQLKIPRHLHLSSKKPILLIGFGDASERAYAACVYCRSESPSGEIQVSLIASKSRLSPLRTESIPRLELCSGLLLANLIQSIVKTFHPLVDMTQVLCFLDSTVALDWIHSSPHRWAQFVANRVAKIQNIIDPQQWYHVSGKENPADCVSRGLSPSELVQHQLFYSGPSWLKSSKDEWCLNKHTISDVSAHLEVKKGEIMCAVGHTTEDWVDKVSKNFSSWSKLLHCIVYVLRFVRILPKKLTIELCDLQVAETYIFRSIQRSHFVEDFKCLQKGTQCSPQLRKLDLFLDNDSIIRIGGRLNNSKLGYEQCHPILLPKNNHTVNLIIDHYHKLNLHTGPHLLLSLLRQRFWILSGRSEVKKRVHRCNICFKVNPRPTTAKMADLPSFRVQASTKPFVHTGVDYCGPFSVTMTKGRGIKSSRKAYVCLFICLTTKAVHIELASDLSTEIFLNCLKRFISRRGCCQVIYSDNGTNFIGASNALGELYQLLDSQEYQSKYLEGLNSYRIHWKTIPPSAPHMGGIWESQMRPIKTHLMKVIGLQILTFEELSTVLVQIEALLNSRPLCPLGSDIDTLSVLTPAHFLHAEPLKHLPAGDVSQDTHVSRYKLLDQLVQCYWKRWTTEYLHNMQKREKWSSSERPVRVGDLVIVLQDNQPVLSWPLGIVQEVHPGKDNICRSVVVKTQNGCLKRPVVKLCPLPSQ</sequence>
<dbReference type="GO" id="GO:0071897">
    <property type="term" value="P:DNA biosynthetic process"/>
    <property type="evidence" value="ECO:0007669"/>
    <property type="project" value="UniProtKB-ARBA"/>
</dbReference>
<evidence type="ECO:0000313" key="2">
    <source>
        <dbReference type="EMBL" id="CAG6649770.1"/>
    </source>
</evidence>
<dbReference type="Pfam" id="PF00078">
    <property type="entry name" value="RVT_1"/>
    <property type="match status" value="1"/>
</dbReference>
<dbReference type="PROSITE" id="PS50994">
    <property type="entry name" value="INTEGRASE"/>
    <property type="match status" value="1"/>
</dbReference>
<dbReference type="PANTHER" id="PTHR47331">
    <property type="entry name" value="PHD-TYPE DOMAIN-CONTAINING PROTEIN"/>
    <property type="match status" value="1"/>
</dbReference>
<accession>A0A8D8RHD8</accession>
<dbReference type="GO" id="GO:0015074">
    <property type="term" value="P:DNA integration"/>
    <property type="evidence" value="ECO:0007669"/>
    <property type="project" value="InterPro"/>
</dbReference>
<protein>
    <recommendedName>
        <fullName evidence="1">Integrase catalytic domain-containing protein</fullName>
    </recommendedName>
</protein>
<dbReference type="SUPFAM" id="SSF56672">
    <property type="entry name" value="DNA/RNA polymerases"/>
    <property type="match status" value="1"/>
</dbReference>
<dbReference type="Gene3D" id="1.10.340.70">
    <property type="match status" value="1"/>
</dbReference>
<dbReference type="PANTHER" id="PTHR47331:SF5">
    <property type="entry name" value="RIBONUCLEASE H"/>
    <property type="match status" value="1"/>
</dbReference>
<proteinExistence type="predicted"/>
<organism evidence="2">
    <name type="scientific">Cacopsylla melanoneura</name>
    <dbReference type="NCBI Taxonomy" id="428564"/>
    <lineage>
        <taxon>Eukaryota</taxon>
        <taxon>Metazoa</taxon>
        <taxon>Ecdysozoa</taxon>
        <taxon>Arthropoda</taxon>
        <taxon>Hexapoda</taxon>
        <taxon>Insecta</taxon>
        <taxon>Pterygota</taxon>
        <taxon>Neoptera</taxon>
        <taxon>Paraneoptera</taxon>
        <taxon>Hemiptera</taxon>
        <taxon>Sternorrhyncha</taxon>
        <taxon>Psylloidea</taxon>
        <taxon>Psyllidae</taxon>
        <taxon>Psyllinae</taxon>
        <taxon>Cacopsylla</taxon>
    </lineage>
</organism>
<dbReference type="InterPro" id="IPR008042">
    <property type="entry name" value="Retrotrans_Pao"/>
</dbReference>
<dbReference type="Pfam" id="PF05380">
    <property type="entry name" value="Peptidase_A17"/>
    <property type="match status" value="1"/>
</dbReference>
<name>A0A8D8RHD8_9HEMI</name>
<dbReference type="InterPro" id="IPR005312">
    <property type="entry name" value="DUF1759"/>
</dbReference>
<evidence type="ECO:0000259" key="1">
    <source>
        <dbReference type="PROSITE" id="PS50994"/>
    </source>
</evidence>
<dbReference type="InterPro" id="IPR000477">
    <property type="entry name" value="RT_dom"/>
</dbReference>
<dbReference type="EMBL" id="HBUF01159764">
    <property type="protein sequence ID" value="CAG6649770.1"/>
    <property type="molecule type" value="Transcribed_RNA"/>
</dbReference>
<dbReference type="GO" id="GO:0042575">
    <property type="term" value="C:DNA polymerase complex"/>
    <property type="evidence" value="ECO:0007669"/>
    <property type="project" value="UniProtKB-ARBA"/>
</dbReference>
<dbReference type="Pfam" id="PF13650">
    <property type="entry name" value="Asp_protease_2"/>
    <property type="match status" value="1"/>
</dbReference>
<reference evidence="2" key="1">
    <citation type="submission" date="2021-05" db="EMBL/GenBank/DDBJ databases">
        <authorList>
            <person name="Alioto T."/>
            <person name="Alioto T."/>
            <person name="Gomez Garrido J."/>
        </authorList>
    </citation>
    <scope>NUCLEOTIDE SEQUENCE</scope>
</reference>
<dbReference type="EMBL" id="HBUF01159765">
    <property type="protein sequence ID" value="CAG6649771.1"/>
    <property type="molecule type" value="Transcribed_RNA"/>
</dbReference>
<dbReference type="SUPFAM" id="SSF53098">
    <property type="entry name" value="Ribonuclease H-like"/>
    <property type="match status" value="1"/>
</dbReference>
<dbReference type="EMBL" id="HBUF01397803">
    <property type="protein sequence ID" value="CAG6736038.1"/>
    <property type="molecule type" value="Transcribed_RNA"/>
</dbReference>
<dbReference type="InterPro" id="IPR012337">
    <property type="entry name" value="RNaseH-like_sf"/>
</dbReference>
<dbReference type="CDD" id="cd01644">
    <property type="entry name" value="RT_pepA17"/>
    <property type="match status" value="1"/>
</dbReference>